<dbReference type="AlphaFoldDB" id="A0A166XI87"/>
<evidence type="ECO:0000256" key="1">
    <source>
        <dbReference type="SAM" id="MobiDB-lite"/>
    </source>
</evidence>
<evidence type="ECO:0008006" key="5">
    <source>
        <dbReference type="Google" id="ProtNLM"/>
    </source>
</evidence>
<keyword evidence="4" id="KW-1185">Reference proteome</keyword>
<organism evidence="3 4">
    <name type="scientific">Colletotrichum incanum</name>
    <name type="common">Soybean anthracnose fungus</name>
    <dbReference type="NCBI Taxonomy" id="1573173"/>
    <lineage>
        <taxon>Eukaryota</taxon>
        <taxon>Fungi</taxon>
        <taxon>Dikarya</taxon>
        <taxon>Ascomycota</taxon>
        <taxon>Pezizomycotina</taxon>
        <taxon>Sordariomycetes</taxon>
        <taxon>Hypocreomycetidae</taxon>
        <taxon>Glomerellales</taxon>
        <taxon>Glomerellaceae</taxon>
        <taxon>Colletotrichum</taxon>
        <taxon>Colletotrichum spaethianum species complex</taxon>
    </lineage>
</organism>
<evidence type="ECO:0000256" key="2">
    <source>
        <dbReference type="SAM" id="SignalP"/>
    </source>
</evidence>
<feature type="chain" id="PRO_5007882370" description="Secreted protein" evidence="2">
    <location>
        <begin position="24"/>
        <end position="98"/>
    </location>
</feature>
<sequence length="98" mass="10893">MVPRRRILLLLELISSATKISRGSRVLAWIKREGHGDCGPQIRHEERGCLISALAEAICWPNILRAKLFHSAVKPSPTVEVKPDPDSMVLTAGKRQNT</sequence>
<feature type="signal peptide" evidence="2">
    <location>
        <begin position="1"/>
        <end position="23"/>
    </location>
</feature>
<feature type="region of interest" description="Disordered" evidence="1">
    <location>
        <begin position="75"/>
        <end position="98"/>
    </location>
</feature>
<protein>
    <recommendedName>
        <fullName evidence="5">Secreted protein</fullName>
    </recommendedName>
</protein>
<evidence type="ECO:0000313" key="4">
    <source>
        <dbReference type="Proteomes" id="UP000076584"/>
    </source>
</evidence>
<evidence type="ECO:0000313" key="3">
    <source>
        <dbReference type="EMBL" id="KZL76630.1"/>
    </source>
</evidence>
<dbReference type="EMBL" id="LFIW01002278">
    <property type="protein sequence ID" value="KZL76630.1"/>
    <property type="molecule type" value="Genomic_DNA"/>
</dbReference>
<dbReference type="Proteomes" id="UP000076584">
    <property type="component" value="Unassembled WGS sequence"/>
</dbReference>
<keyword evidence="2" id="KW-0732">Signal</keyword>
<name>A0A166XI87_COLIC</name>
<accession>A0A166XI87</accession>
<reference evidence="3 4" key="1">
    <citation type="submission" date="2015-06" db="EMBL/GenBank/DDBJ databases">
        <title>Survival trade-offs in plant roots during colonization by closely related pathogenic and mutualistic fungi.</title>
        <authorList>
            <person name="Hacquard S."/>
            <person name="Kracher B."/>
            <person name="Hiruma K."/>
            <person name="Weinman A."/>
            <person name="Muench P."/>
            <person name="Garrido Oter R."/>
            <person name="Ver Loren van Themaat E."/>
            <person name="Dallerey J.-F."/>
            <person name="Damm U."/>
            <person name="Henrissat B."/>
            <person name="Lespinet O."/>
            <person name="Thon M."/>
            <person name="Kemen E."/>
            <person name="McHardy A.C."/>
            <person name="Schulze-Lefert P."/>
            <person name="O'Connell R.J."/>
        </authorList>
    </citation>
    <scope>NUCLEOTIDE SEQUENCE [LARGE SCALE GENOMIC DNA]</scope>
    <source>
        <strain evidence="3 4">MAFF 238704</strain>
    </source>
</reference>
<comment type="caution">
    <text evidence="3">The sequence shown here is derived from an EMBL/GenBank/DDBJ whole genome shotgun (WGS) entry which is preliminary data.</text>
</comment>
<gene>
    <name evidence="3" type="ORF">CI238_03607</name>
</gene>
<proteinExistence type="predicted"/>